<keyword evidence="5" id="KW-1185">Reference proteome</keyword>
<gene>
    <name evidence="4" type="ORF">KV110_19420</name>
</gene>
<organism evidence="4 5">
    <name type="scientific">Nocardia iowensis</name>
    <dbReference type="NCBI Taxonomy" id="204891"/>
    <lineage>
        <taxon>Bacteria</taxon>
        <taxon>Bacillati</taxon>
        <taxon>Actinomycetota</taxon>
        <taxon>Actinomycetes</taxon>
        <taxon>Mycobacteriales</taxon>
        <taxon>Nocardiaceae</taxon>
        <taxon>Nocardia</taxon>
    </lineage>
</organism>
<dbReference type="PANTHER" id="PTHR45663">
    <property type="entry name" value="GEO12009P1"/>
    <property type="match status" value="1"/>
</dbReference>
<dbReference type="CDD" id="cd02947">
    <property type="entry name" value="TRX_family"/>
    <property type="match status" value="1"/>
</dbReference>
<dbReference type="PANTHER" id="PTHR45663:SF40">
    <property type="entry name" value="THIOREDOXIN 2"/>
    <property type="match status" value="1"/>
</dbReference>
<evidence type="ECO:0000259" key="3">
    <source>
        <dbReference type="PROSITE" id="PS51352"/>
    </source>
</evidence>
<feature type="domain" description="Thioredoxin" evidence="3">
    <location>
        <begin position="1"/>
        <end position="111"/>
    </location>
</feature>
<accession>A0ABX8RZB3</accession>
<feature type="region of interest" description="Disordered" evidence="2">
    <location>
        <begin position="117"/>
        <end position="153"/>
    </location>
</feature>
<dbReference type="Pfam" id="PF00085">
    <property type="entry name" value="Thioredoxin"/>
    <property type="match status" value="1"/>
</dbReference>
<sequence>MPTLTLTQRNFDTVITSNPIVLIDWWAAWCGPCRHFAPIFESSSERHPDIVHAKVDTEAEQELSAAAQITGLPTLMAFREGLLVYSEAGVPAAETLEELIQQIKWLDMEQFRRELSNQAEAQQTPAYAPSAPEPAPRQAGHAATSDQYGWPGI</sequence>
<evidence type="ECO:0000256" key="2">
    <source>
        <dbReference type="SAM" id="MobiDB-lite"/>
    </source>
</evidence>
<dbReference type="PROSITE" id="PS51352">
    <property type="entry name" value="THIOREDOXIN_2"/>
    <property type="match status" value="1"/>
</dbReference>
<proteinExistence type="predicted"/>
<protein>
    <submittedName>
        <fullName evidence="4">Thiol reductase thioredoxin</fullName>
    </submittedName>
</protein>
<dbReference type="InterPro" id="IPR013766">
    <property type="entry name" value="Thioredoxin_domain"/>
</dbReference>
<name>A0ABX8RZB3_NOCIO</name>
<comment type="function">
    <text evidence="1">Participates in various redox reactions through the reversible oxidation of its active center dithiol to a disulfide and catalyzes dithiol-disulfide exchange reactions.</text>
</comment>
<evidence type="ECO:0000313" key="4">
    <source>
        <dbReference type="EMBL" id="QXN95020.1"/>
    </source>
</evidence>
<reference evidence="4 5" key="1">
    <citation type="submission" date="2021-07" db="EMBL/GenBank/DDBJ databases">
        <title>Whole Genome Sequence of Nocardia Iowensis.</title>
        <authorList>
            <person name="Lamm A."/>
            <person name="Collins-Fairclough A.M."/>
            <person name="Bunk B."/>
            <person name="Sproer C."/>
        </authorList>
    </citation>
    <scope>NUCLEOTIDE SEQUENCE [LARGE SCALE GENOMIC DNA]</scope>
    <source>
        <strain evidence="4 5">NRRL 5646</strain>
    </source>
</reference>
<dbReference type="Proteomes" id="UP000694257">
    <property type="component" value="Chromosome"/>
</dbReference>
<dbReference type="EMBL" id="CP078145">
    <property type="protein sequence ID" value="QXN95020.1"/>
    <property type="molecule type" value="Genomic_DNA"/>
</dbReference>
<evidence type="ECO:0000256" key="1">
    <source>
        <dbReference type="ARBA" id="ARBA00003318"/>
    </source>
</evidence>
<evidence type="ECO:0000313" key="5">
    <source>
        <dbReference type="Proteomes" id="UP000694257"/>
    </source>
</evidence>